<name>A0ABX1JN61_9MICC</name>
<feature type="non-terminal residue" evidence="2">
    <location>
        <position position="1"/>
    </location>
</feature>
<dbReference type="PANTHER" id="PTHR22642:SF2">
    <property type="entry name" value="PROTEIN LONG AFTER FAR-RED 3"/>
    <property type="match status" value="1"/>
</dbReference>
<dbReference type="Proteomes" id="UP000523795">
    <property type="component" value="Unassembled WGS sequence"/>
</dbReference>
<dbReference type="Pfam" id="PF07969">
    <property type="entry name" value="Amidohydro_3"/>
    <property type="match status" value="1"/>
</dbReference>
<accession>A0ABX1JN61</accession>
<gene>
    <name evidence="2" type="ORF">HER39_03520</name>
</gene>
<protein>
    <submittedName>
        <fullName evidence="2">Amidohydrolase family protein</fullName>
    </submittedName>
</protein>
<dbReference type="EMBL" id="JAAZSR010000029">
    <property type="protein sequence ID" value="NKX49661.1"/>
    <property type="molecule type" value="Genomic_DNA"/>
</dbReference>
<dbReference type="SUPFAM" id="SSF51556">
    <property type="entry name" value="Metallo-dependent hydrolases"/>
    <property type="match status" value="1"/>
</dbReference>
<comment type="caution">
    <text evidence="2">The sequence shown here is derived from an EMBL/GenBank/DDBJ whole genome shotgun (WGS) entry which is preliminary data.</text>
</comment>
<evidence type="ECO:0000313" key="3">
    <source>
        <dbReference type="Proteomes" id="UP000523795"/>
    </source>
</evidence>
<dbReference type="InterPro" id="IPR013108">
    <property type="entry name" value="Amidohydro_3"/>
</dbReference>
<dbReference type="PANTHER" id="PTHR22642">
    <property type="entry name" value="IMIDAZOLONEPROPIONASE"/>
    <property type="match status" value="1"/>
</dbReference>
<feature type="domain" description="Amidohydrolase 3" evidence="1">
    <location>
        <begin position="1"/>
        <end position="411"/>
    </location>
</feature>
<keyword evidence="3" id="KW-1185">Reference proteome</keyword>
<reference evidence="2 3" key="1">
    <citation type="submission" date="2020-04" db="EMBL/GenBank/DDBJ databases">
        <authorList>
            <person name="Liu S."/>
        </authorList>
    </citation>
    <scope>NUCLEOTIDE SEQUENCE [LARGE SCALE GENOMIC DNA]</scope>
    <source>
        <strain evidence="2 3">CGMCC 1.15091</strain>
    </source>
</reference>
<sequence>LDRASGGRDVYLSRVDVHSAVVSGTLAARTGLPGSEGWSATGQVRTAAHERARAAVRNLAPARRRQVQERALRQAAARGYVAVAEMGAPHIGPAEDLLALLELAGSGRPRLPKVLPYWGQLVRTPEELAEAVDLFGGRLRGLAGDLNMDGTIGSHTACVHGGYADAPGESGRLFLSVEDAARHLELCTVHGIQGGFHVIGDAGLDRVLAALQLTADRVGEAKLRAAGHRLEHVEMLPPGAAGRLLAYGVSVSMQPLFDAYWGGESSLYSARLGAGRALGMNAVGTLQTSGVPVCLGSDAPVTAQDPWATVRACLEHHNPDERISARAAFLAHTRAGWRAAGERNPLQGQLAPGTPATFAVWEVEELSVQTPDNRVSAWSTDARAGTPLLPSLDADRLPQCERTVVDGALVFDSGALA</sequence>
<evidence type="ECO:0000259" key="1">
    <source>
        <dbReference type="Pfam" id="PF07969"/>
    </source>
</evidence>
<dbReference type="InterPro" id="IPR032466">
    <property type="entry name" value="Metal_Hydrolase"/>
</dbReference>
<organism evidence="2 3">
    <name type="scientific">Arthrobacter deserti</name>
    <dbReference type="NCBI Taxonomy" id="1742687"/>
    <lineage>
        <taxon>Bacteria</taxon>
        <taxon>Bacillati</taxon>
        <taxon>Actinomycetota</taxon>
        <taxon>Actinomycetes</taxon>
        <taxon>Micrococcales</taxon>
        <taxon>Micrococcaceae</taxon>
        <taxon>Arthrobacter</taxon>
    </lineage>
</organism>
<proteinExistence type="predicted"/>
<evidence type="ECO:0000313" key="2">
    <source>
        <dbReference type="EMBL" id="NKX49661.1"/>
    </source>
</evidence>
<dbReference type="Gene3D" id="3.20.20.140">
    <property type="entry name" value="Metal-dependent hydrolases"/>
    <property type="match status" value="1"/>
</dbReference>